<dbReference type="Proteomes" id="UP000799779">
    <property type="component" value="Unassembled WGS sequence"/>
</dbReference>
<evidence type="ECO:0000313" key="3">
    <source>
        <dbReference type="Proteomes" id="UP000799779"/>
    </source>
</evidence>
<reference evidence="2" key="1">
    <citation type="journal article" date="2020" name="Stud. Mycol.">
        <title>101 Dothideomycetes genomes: a test case for predicting lifestyles and emergence of pathogens.</title>
        <authorList>
            <person name="Haridas S."/>
            <person name="Albert R."/>
            <person name="Binder M."/>
            <person name="Bloem J."/>
            <person name="Labutti K."/>
            <person name="Salamov A."/>
            <person name="Andreopoulos B."/>
            <person name="Baker S."/>
            <person name="Barry K."/>
            <person name="Bills G."/>
            <person name="Bluhm B."/>
            <person name="Cannon C."/>
            <person name="Castanera R."/>
            <person name="Culley D."/>
            <person name="Daum C."/>
            <person name="Ezra D."/>
            <person name="Gonzalez J."/>
            <person name="Henrissat B."/>
            <person name="Kuo A."/>
            <person name="Liang C."/>
            <person name="Lipzen A."/>
            <person name="Lutzoni F."/>
            <person name="Magnuson J."/>
            <person name="Mondo S."/>
            <person name="Nolan M."/>
            <person name="Ohm R."/>
            <person name="Pangilinan J."/>
            <person name="Park H.-J."/>
            <person name="Ramirez L."/>
            <person name="Alfaro M."/>
            <person name="Sun H."/>
            <person name="Tritt A."/>
            <person name="Yoshinaga Y."/>
            <person name="Zwiers L.-H."/>
            <person name="Turgeon B."/>
            <person name="Goodwin S."/>
            <person name="Spatafora J."/>
            <person name="Crous P."/>
            <person name="Grigoriev I."/>
        </authorList>
    </citation>
    <scope>NUCLEOTIDE SEQUENCE</scope>
    <source>
        <strain evidence="2">CBS 123094</strain>
    </source>
</reference>
<protein>
    <submittedName>
        <fullName evidence="2">Uncharacterized protein</fullName>
    </submittedName>
</protein>
<gene>
    <name evidence="2" type="ORF">P154DRAFT_576396</name>
</gene>
<dbReference type="EMBL" id="ML977591">
    <property type="protein sequence ID" value="KAF2000064.1"/>
    <property type="molecule type" value="Genomic_DNA"/>
</dbReference>
<dbReference type="AlphaFoldDB" id="A0A6A5WGK3"/>
<evidence type="ECO:0000256" key="1">
    <source>
        <dbReference type="SAM" id="MobiDB-lite"/>
    </source>
</evidence>
<organism evidence="2 3">
    <name type="scientific">Amniculicola lignicola CBS 123094</name>
    <dbReference type="NCBI Taxonomy" id="1392246"/>
    <lineage>
        <taxon>Eukaryota</taxon>
        <taxon>Fungi</taxon>
        <taxon>Dikarya</taxon>
        <taxon>Ascomycota</taxon>
        <taxon>Pezizomycotina</taxon>
        <taxon>Dothideomycetes</taxon>
        <taxon>Pleosporomycetidae</taxon>
        <taxon>Pleosporales</taxon>
        <taxon>Amniculicolaceae</taxon>
        <taxon>Amniculicola</taxon>
    </lineage>
</organism>
<sequence length="111" mass="11825">MPIAGGTTAGTVLGSRATTWAKEGLDCKGRRTENIHSANRSPSQPPRHTPTHFPHAHSSQDTTAIRYSHHECPSPVPSTNTRTAPYGASVDGGETFGLAPPSLLRRLDDDV</sequence>
<evidence type="ECO:0000313" key="2">
    <source>
        <dbReference type="EMBL" id="KAF2000064.1"/>
    </source>
</evidence>
<name>A0A6A5WGK3_9PLEO</name>
<proteinExistence type="predicted"/>
<feature type="region of interest" description="Disordered" evidence="1">
    <location>
        <begin position="1"/>
        <end position="111"/>
    </location>
</feature>
<accession>A0A6A5WGK3</accession>
<feature type="compositionally biased region" description="Basic and acidic residues" evidence="1">
    <location>
        <begin position="23"/>
        <end position="34"/>
    </location>
</feature>
<keyword evidence="3" id="KW-1185">Reference proteome</keyword>